<dbReference type="Proteomes" id="UP001151699">
    <property type="component" value="Chromosome B"/>
</dbReference>
<dbReference type="Gene3D" id="1.25.40.20">
    <property type="entry name" value="Ankyrin repeat-containing domain"/>
    <property type="match status" value="2"/>
</dbReference>
<evidence type="ECO:0000256" key="2">
    <source>
        <dbReference type="ARBA" id="ARBA00022473"/>
    </source>
</evidence>
<dbReference type="GO" id="GO:0005737">
    <property type="term" value="C:cytoplasm"/>
    <property type="evidence" value="ECO:0007669"/>
    <property type="project" value="UniProtKB-SubCell"/>
</dbReference>
<comment type="subcellular location">
    <subcellularLocation>
        <location evidence="1">Cytoplasm</location>
    </subcellularLocation>
</comment>
<keyword evidence="10" id="KW-1185">Reference proteome</keyword>
<keyword evidence="5 7" id="KW-0040">ANK repeat</keyword>
<evidence type="ECO:0000256" key="7">
    <source>
        <dbReference type="PROSITE-ProRule" id="PRU00023"/>
    </source>
</evidence>
<gene>
    <name evidence="9" type="primary">Ppp1r12b</name>
    <name evidence="9" type="ORF">Bhyg_06974</name>
</gene>
<feature type="repeat" description="ANK" evidence="7">
    <location>
        <begin position="153"/>
        <end position="185"/>
    </location>
</feature>
<reference evidence="9" key="1">
    <citation type="submission" date="2022-07" db="EMBL/GenBank/DDBJ databases">
        <authorList>
            <person name="Trinca V."/>
            <person name="Uliana J.V.C."/>
            <person name="Torres T.T."/>
            <person name="Ward R.J."/>
            <person name="Monesi N."/>
        </authorList>
    </citation>
    <scope>NUCLEOTIDE SEQUENCE</scope>
    <source>
        <strain evidence="9">HSMRA1968</strain>
        <tissue evidence="9">Whole embryos</tissue>
    </source>
</reference>
<dbReference type="OrthoDB" id="19014at2759"/>
<dbReference type="PROSITE" id="PS50088">
    <property type="entry name" value="ANK_REPEAT"/>
    <property type="match status" value="4"/>
</dbReference>
<feature type="repeat" description="ANK" evidence="7">
    <location>
        <begin position="26"/>
        <end position="58"/>
    </location>
</feature>
<feature type="compositionally biased region" description="Polar residues" evidence="8">
    <location>
        <begin position="315"/>
        <end position="327"/>
    </location>
</feature>
<dbReference type="FunFam" id="1.25.40.20:FF:000004">
    <property type="entry name" value="Phosphatase 1 regulatory subunit 12A"/>
    <property type="match status" value="1"/>
</dbReference>
<accession>A0A9Q0S2Y8</accession>
<dbReference type="SUPFAM" id="SSF48403">
    <property type="entry name" value="Ankyrin repeat"/>
    <property type="match status" value="1"/>
</dbReference>
<feature type="region of interest" description="Disordered" evidence="8">
    <location>
        <begin position="257"/>
        <end position="341"/>
    </location>
</feature>
<dbReference type="InterPro" id="IPR036770">
    <property type="entry name" value="Ankyrin_rpt-contain_sf"/>
</dbReference>
<dbReference type="InterPro" id="IPR051226">
    <property type="entry name" value="PP1_Regulatory_Subunit"/>
</dbReference>
<evidence type="ECO:0000256" key="8">
    <source>
        <dbReference type="SAM" id="MobiDB-lite"/>
    </source>
</evidence>
<dbReference type="PROSITE" id="PS50297">
    <property type="entry name" value="ANK_REP_REGION"/>
    <property type="match status" value="4"/>
</dbReference>
<dbReference type="Pfam" id="PF12796">
    <property type="entry name" value="Ank_2"/>
    <property type="match status" value="1"/>
</dbReference>
<dbReference type="GO" id="GO:0019208">
    <property type="term" value="F:phosphatase regulator activity"/>
    <property type="evidence" value="ECO:0007669"/>
    <property type="project" value="TreeGrafter"/>
</dbReference>
<dbReference type="Pfam" id="PF13637">
    <property type="entry name" value="Ank_4"/>
    <property type="match status" value="1"/>
</dbReference>
<dbReference type="EMBL" id="WJQU01000002">
    <property type="protein sequence ID" value="KAJ6642028.1"/>
    <property type="molecule type" value="Genomic_DNA"/>
</dbReference>
<sequence>ACIDDNLEMVEFLVQQGADVNRQDNEGWTPLHATSSCGFLSIATYLIENGADLAAVSGDGELAIDVAESNRMEEILQKYINEKGINCDEARQSEERQMLSDAKNWLRGDASKADEPHPRTGATALHVAAAKGYSKVLSLLLATRADVDKQDNDGWTPLHAAAHWGQKEAAQMLVAALADMDVKNYAGQTPIDVADPSMIRFLEDLKKNNKRTKRRPISQIRISDNMDNHIETPSKVIRVDGNGEKIRFLEQISELDNFSGNESDDTESTESSHSTSVSDCGLDDKPKPPTEPAALVPKDSNSVAEDDAPWRRSGSLRTRAQQESPPKTQVPEREAVPADTDVILRRTQSFEEDEK</sequence>
<organism evidence="9 10">
    <name type="scientific">Pseudolycoriella hygida</name>
    <dbReference type="NCBI Taxonomy" id="35572"/>
    <lineage>
        <taxon>Eukaryota</taxon>
        <taxon>Metazoa</taxon>
        <taxon>Ecdysozoa</taxon>
        <taxon>Arthropoda</taxon>
        <taxon>Hexapoda</taxon>
        <taxon>Insecta</taxon>
        <taxon>Pterygota</taxon>
        <taxon>Neoptera</taxon>
        <taxon>Endopterygota</taxon>
        <taxon>Diptera</taxon>
        <taxon>Nematocera</taxon>
        <taxon>Sciaroidea</taxon>
        <taxon>Sciaridae</taxon>
        <taxon>Pseudolycoriella</taxon>
    </lineage>
</organism>
<evidence type="ECO:0000313" key="10">
    <source>
        <dbReference type="Proteomes" id="UP001151699"/>
    </source>
</evidence>
<dbReference type="AlphaFoldDB" id="A0A9Q0S2Y8"/>
<feature type="non-terminal residue" evidence="9">
    <location>
        <position position="355"/>
    </location>
</feature>
<evidence type="ECO:0000256" key="1">
    <source>
        <dbReference type="ARBA" id="ARBA00004496"/>
    </source>
</evidence>
<evidence type="ECO:0000256" key="6">
    <source>
        <dbReference type="ARBA" id="ARBA00038386"/>
    </source>
</evidence>
<dbReference type="PANTHER" id="PTHR24179">
    <property type="entry name" value="PROTEIN PHOSPHATASE 1 REGULATORY SUBUNIT 12"/>
    <property type="match status" value="1"/>
</dbReference>
<comment type="caution">
    <text evidence="9">The sequence shown here is derived from an EMBL/GenBank/DDBJ whole genome shotgun (WGS) entry which is preliminary data.</text>
</comment>
<dbReference type="SMART" id="SM00248">
    <property type="entry name" value="ANK"/>
    <property type="match status" value="4"/>
</dbReference>
<feature type="compositionally biased region" description="Low complexity" evidence="8">
    <location>
        <begin position="269"/>
        <end position="279"/>
    </location>
</feature>
<keyword evidence="3" id="KW-0963">Cytoplasm</keyword>
<evidence type="ECO:0000256" key="3">
    <source>
        <dbReference type="ARBA" id="ARBA00022490"/>
    </source>
</evidence>
<evidence type="ECO:0000313" key="9">
    <source>
        <dbReference type="EMBL" id="KAJ6642028.1"/>
    </source>
</evidence>
<keyword evidence="2" id="KW-0217">Developmental protein</keyword>
<evidence type="ECO:0000256" key="5">
    <source>
        <dbReference type="ARBA" id="ARBA00023043"/>
    </source>
</evidence>
<evidence type="ECO:0000256" key="4">
    <source>
        <dbReference type="ARBA" id="ARBA00022737"/>
    </source>
</evidence>
<feature type="repeat" description="ANK" evidence="7">
    <location>
        <begin position="1"/>
        <end position="25"/>
    </location>
</feature>
<keyword evidence="4" id="KW-0677">Repeat</keyword>
<protein>
    <submittedName>
        <fullName evidence="9">Protein phosphatase 1 regulatory subunit 12B</fullName>
    </submittedName>
</protein>
<proteinExistence type="inferred from homology"/>
<name>A0A9Q0S2Y8_9DIPT</name>
<dbReference type="InterPro" id="IPR002110">
    <property type="entry name" value="Ankyrin_rpt"/>
</dbReference>
<dbReference type="GO" id="GO:0004857">
    <property type="term" value="F:enzyme inhibitor activity"/>
    <property type="evidence" value="ECO:0007669"/>
    <property type="project" value="TreeGrafter"/>
</dbReference>
<comment type="similarity">
    <text evidence="6">Belongs to the NRARP family.</text>
</comment>
<dbReference type="PANTHER" id="PTHR24179:SF21">
    <property type="entry name" value="MYOSIN BINDING SUBUNIT, ISOFORM O"/>
    <property type="match status" value="1"/>
</dbReference>
<feature type="repeat" description="ANK" evidence="7">
    <location>
        <begin position="120"/>
        <end position="152"/>
    </location>
</feature>